<comment type="caution">
    <text evidence="1">The sequence shown here is derived from an EMBL/GenBank/DDBJ whole genome shotgun (WGS) entry which is preliminary data.</text>
</comment>
<dbReference type="EMBL" id="LVZM01012701">
    <property type="protein sequence ID" value="OUC44372.1"/>
    <property type="molecule type" value="Genomic_DNA"/>
</dbReference>
<dbReference type="Proteomes" id="UP000243006">
    <property type="component" value="Unassembled WGS sequence"/>
</dbReference>
<protein>
    <submittedName>
        <fullName evidence="1">Uncharacterized protein</fullName>
    </submittedName>
</protein>
<accession>A0A1Y3EGT7</accession>
<name>A0A1Y3EGT7_9BILA</name>
<evidence type="ECO:0000313" key="2">
    <source>
        <dbReference type="Proteomes" id="UP000243006"/>
    </source>
</evidence>
<evidence type="ECO:0000313" key="1">
    <source>
        <dbReference type="EMBL" id="OUC44372.1"/>
    </source>
</evidence>
<proteinExistence type="predicted"/>
<gene>
    <name evidence="1" type="ORF">D917_09177</name>
</gene>
<sequence>MFVMVVRKTLINLNYFKSSLKKISVSKLVSPLNVVPSVPGKWNHHPMLAQRR</sequence>
<reference evidence="1 2" key="1">
    <citation type="submission" date="2015-04" db="EMBL/GenBank/DDBJ databases">
        <title>Draft genome of the roundworm Trichinella nativa.</title>
        <authorList>
            <person name="Mitreva M."/>
        </authorList>
    </citation>
    <scope>NUCLEOTIDE SEQUENCE [LARGE SCALE GENOMIC DNA]</scope>
    <source>
        <strain evidence="1 2">ISS45</strain>
    </source>
</reference>
<organism evidence="1 2">
    <name type="scientific">Trichinella nativa</name>
    <dbReference type="NCBI Taxonomy" id="6335"/>
    <lineage>
        <taxon>Eukaryota</taxon>
        <taxon>Metazoa</taxon>
        <taxon>Ecdysozoa</taxon>
        <taxon>Nematoda</taxon>
        <taxon>Enoplea</taxon>
        <taxon>Dorylaimia</taxon>
        <taxon>Trichinellida</taxon>
        <taxon>Trichinellidae</taxon>
        <taxon>Trichinella</taxon>
    </lineage>
</organism>
<dbReference type="AlphaFoldDB" id="A0A1Y3EGT7"/>